<dbReference type="RefSeq" id="WP_258386566.1">
    <property type="nucleotide sequence ID" value="NZ_CP091430.1"/>
</dbReference>
<evidence type="ECO:0000256" key="3">
    <source>
        <dbReference type="ARBA" id="ARBA00022827"/>
    </source>
</evidence>
<dbReference type="InterPro" id="IPR045170">
    <property type="entry name" value="MTOX"/>
</dbReference>
<proteinExistence type="predicted"/>
<dbReference type="EMBL" id="CP091430">
    <property type="protein sequence ID" value="UVI30502.1"/>
    <property type="molecule type" value="Genomic_DNA"/>
</dbReference>
<evidence type="ECO:0000256" key="2">
    <source>
        <dbReference type="ARBA" id="ARBA00022630"/>
    </source>
</evidence>
<evidence type="ECO:0000313" key="7">
    <source>
        <dbReference type="Proteomes" id="UP001057877"/>
    </source>
</evidence>
<reference evidence="6" key="1">
    <citation type="submission" date="2022-01" db="EMBL/GenBank/DDBJ databases">
        <title>Paenibacillus spongiae sp. nov., isolated from marine sponge.</title>
        <authorList>
            <person name="Li Z."/>
            <person name="Zhang M."/>
        </authorList>
    </citation>
    <scope>NUCLEOTIDE SEQUENCE</scope>
    <source>
        <strain evidence="6">PHS-Z3</strain>
    </source>
</reference>
<organism evidence="6 7">
    <name type="scientific">Paenibacillus spongiae</name>
    <dbReference type="NCBI Taxonomy" id="2909671"/>
    <lineage>
        <taxon>Bacteria</taxon>
        <taxon>Bacillati</taxon>
        <taxon>Bacillota</taxon>
        <taxon>Bacilli</taxon>
        <taxon>Bacillales</taxon>
        <taxon>Paenibacillaceae</taxon>
        <taxon>Paenibacillus</taxon>
    </lineage>
</organism>
<evidence type="ECO:0000259" key="5">
    <source>
        <dbReference type="Pfam" id="PF01266"/>
    </source>
</evidence>
<name>A0ABY5S999_9BACL</name>
<dbReference type="Gene3D" id="3.50.50.60">
    <property type="entry name" value="FAD/NAD(P)-binding domain"/>
    <property type="match status" value="1"/>
</dbReference>
<keyword evidence="3" id="KW-0274">FAD</keyword>
<evidence type="ECO:0000313" key="6">
    <source>
        <dbReference type="EMBL" id="UVI30502.1"/>
    </source>
</evidence>
<protein>
    <submittedName>
        <fullName evidence="6">N-methyl-L-tryptophan oxidase</fullName>
        <ecNumber evidence="6">1.5.3.2</ecNumber>
    </submittedName>
</protein>
<dbReference type="PANTHER" id="PTHR10961:SF7">
    <property type="entry name" value="FAD DEPENDENT OXIDOREDUCTASE DOMAIN-CONTAINING PROTEIN"/>
    <property type="match status" value="1"/>
</dbReference>
<gene>
    <name evidence="6" type="primary">solA</name>
    <name evidence="6" type="ORF">L1F29_00995</name>
</gene>
<dbReference type="EC" id="1.5.3.2" evidence="6"/>
<dbReference type="SUPFAM" id="SSF51905">
    <property type="entry name" value="FAD/NAD(P)-binding domain"/>
    <property type="match status" value="1"/>
</dbReference>
<feature type="domain" description="FAD dependent oxidoreductase" evidence="5">
    <location>
        <begin position="6"/>
        <end position="356"/>
    </location>
</feature>
<evidence type="ECO:0000256" key="4">
    <source>
        <dbReference type="ARBA" id="ARBA00023002"/>
    </source>
</evidence>
<dbReference type="InterPro" id="IPR036188">
    <property type="entry name" value="FAD/NAD-bd_sf"/>
</dbReference>
<keyword evidence="2" id="KW-0285">Flavoprotein</keyword>
<dbReference type="NCBIfam" id="NF008425">
    <property type="entry name" value="PRK11259.1"/>
    <property type="match status" value="1"/>
</dbReference>
<sequence>MMDAEVAVIGIGTIGSMTMWQLARRGVKVIGFEQFGTGHDRSAAGGESRIFRTAYLEGSEYVPMLHEARKQWRELEKETGYSLLHLNGGLMIGPAEGDTIRSVMKSIETHGLEHEYLEYDEAQKRYPQHKLFPGEVMVLDKQAGFIRPEFAVVSAVQRSEALGAVIHRYTQVESIEPDGDGVRIVANGKTYKVGQVVITTGPYTKKLLPEQASPLVTRRLVMSFFATTKPEMYTPDKFPIFIRRSKHFDISGKPTLEGTMVKVMLNQGYDEVDDPHNLNRHIAIDDLNQINEAVRELLPDLIADPIRLNAYMDAYSPDEHAIIGRLPDMPRAIALYGFSGHGFKLAPAMGRIAADLVVDGGTPFSIEQFSPERIRSGR</sequence>
<keyword evidence="7" id="KW-1185">Reference proteome</keyword>
<dbReference type="InterPro" id="IPR006076">
    <property type="entry name" value="FAD-dep_OxRdtase"/>
</dbReference>
<dbReference type="SUPFAM" id="SSF54373">
    <property type="entry name" value="FAD-linked reductases, C-terminal domain"/>
    <property type="match status" value="1"/>
</dbReference>
<dbReference type="GO" id="GO:0050131">
    <property type="term" value="F:N-methyl-L-amino-acid oxidase activity"/>
    <property type="evidence" value="ECO:0007669"/>
    <property type="project" value="UniProtKB-EC"/>
</dbReference>
<dbReference type="Pfam" id="PF01266">
    <property type="entry name" value="DAO"/>
    <property type="match status" value="1"/>
</dbReference>
<dbReference type="PANTHER" id="PTHR10961">
    <property type="entry name" value="PEROXISOMAL SARCOSINE OXIDASE"/>
    <property type="match status" value="1"/>
</dbReference>
<dbReference type="Gene3D" id="3.30.9.10">
    <property type="entry name" value="D-Amino Acid Oxidase, subunit A, domain 2"/>
    <property type="match status" value="1"/>
</dbReference>
<keyword evidence="4 6" id="KW-0560">Oxidoreductase</keyword>
<accession>A0ABY5S999</accession>
<dbReference type="Proteomes" id="UP001057877">
    <property type="component" value="Chromosome"/>
</dbReference>
<comment type="cofactor">
    <cofactor evidence="1">
        <name>FAD</name>
        <dbReference type="ChEBI" id="CHEBI:57692"/>
    </cofactor>
</comment>
<evidence type="ECO:0000256" key="1">
    <source>
        <dbReference type="ARBA" id="ARBA00001974"/>
    </source>
</evidence>